<evidence type="ECO:0000313" key="6">
    <source>
        <dbReference type="Proteomes" id="UP000319980"/>
    </source>
</evidence>
<dbReference type="Pfam" id="PF07676">
    <property type="entry name" value="PD40"/>
    <property type="match status" value="3"/>
</dbReference>
<dbReference type="Gene3D" id="2.120.10.30">
    <property type="entry name" value="TolB, C-terminal domain"/>
    <property type="match status" value="3"/>
</dbReference>
<feature type="region of interest" description="Disordered" evidence="2">
    <location>
        <begin position="29"/>
        <end position="57"/>
    </location>
</feature>
<dbReference type="Gene3D" id="3.30.110.90">
    <property type="entry name" value="Amidohydrolase"/>
    <property type="match status" value="1"/>
</dbReference>
<comment type="caution">
    <text evidence="5">The sequence shown here is derived from an EMBL/GenBank/DDBJ whole genome shotgun (WGS) entry which is preliminary data.</text>
</comment>
<dbReference type="SUPFAM" id="SSF51556">
    <property type="entry name" value="Metallo-dependent hydrolases"/>
    <property type="match status" value="1"/>
</dbReference>
<dbReference type="Gene3D" id="2.30.40.10">
    <property type="entry name" value="Urease, subunit C, domain 1"/>
    <property type="match status" value="2"/>
</dbReference>
<proteinExistence type="inferred from homology"/>
<keyword evidence="6" id="KW-1185">Reference proteome</keyword>
<dbReference type="InterPro" id="IPR006680">
    <property type="entry name" value="Amidohydro-rel"/>
</dbReference>
<protein>
    <submittedName>
        <fullName evidence="5">Amidohydrolase family protein</fullName>
    </submittedName>
</protein>
<evidence type="ECO:0000256" key="3">
    <source>
        <dbReference type="SAM" id="SignalP"/>
    </source>
</evidence>
<dbReference type="Pfam" id="PF26549">
    <property type="entry name" value="Tricorn_N"/>
    <property type="match status" value="1"/>
</dbReference>
<dbReference type="PANTHER" id="PTHR36842:SF1">
    <property type="entry name" value="PROTEIN TOLB"/>
    <property type="match status" value="1"/>
</dbReference>
<dbReference type="SUPFAM" id="SSF51338">
    <property type="entry name" value="Composite domain of metallo-dependent hydrolases"/>
    <property type="match status" value="1"/>
</dbReference>
<accession>A0A5C5U9R9</accession>
<evidence type="ECO:0000256" key="2">
    <source>
        <dbReference type="SAM" id="MobiDB-lite"/>
    </source>
</evidence>
<reference evidence="5 6" key="1">
    <citation type="journal article" date="2008" name="Int. J. Syst. Evol. Microbiol.">
        <title>Luteimonas marina sp. nov., isolated from seawater.</title>
        <authorList>
            <person name="Baik K.S."/>
            <person name="Park S.C."/>
            <person name="Kim M.S."/>
            <person name="Kim E.M."/>
            <person name="Park C."/>
            <person name="Chun J."/>
            <person name="Seong C.N."/>
        </authorList>
    </citation>
    <scope>NUCLEOTIDE SEQUENCE [LARGE SCALE GENOMIC DNA]</scope>
    <source>
        <strain evidence="5 6">FR1330</strain>
    </source>
</reference>
<organism evidence="5 6">
    <name type="scientific">Luteimonas marina</name>
    <dbReference type="NCBI Taxonomy" id="488485"/>
    <lineage>
        <taxon>Bacteria</taxon>
        <taxon>Pseudomonadati</taxon>
        <taxon>Pseudomonadota</taxon>
        <taxon>Gammaproteobacteria</taxon>
        <taxon>Lysobacterales</taxon>
        <taxon>Lysobacteraceae</taxon>
        <taxon>Luteimonas</taxon>
    </lineage>
</organism>
<dbReference type="InterPro" id="IPR011659">
    <property type="entry name" value="WD40"/>
</dbReference>
<dbReference type="GO" id="GO:0016810">
    <property type="term" value="F:hydrolase activity, acting on carbon-nitrogen (but not peptide) bonds"/>
    <property type="evidence" value="ECO:0007669"/>
    <property type="project" value="InterPro"/>
</dbReference>
<dbReference type="SUPFAM" id="SSF69304">
    <property type="entry name" value="Tricorn protease N-terminal domain"/>
    <property type="match status" value="1"/>
</dbReference>
<feature type="signal peptide" evidence="3">
    <location>
        <begin position="1"/>
        <end position="24"/>
    </location>
</feature>
<evidence type="ECO:0000256" key="1">
    <source>
        <dbReference type="ARBA" id="ARBA00009820"/>
    </source>
</evidence>
<dbReference type="Pfam" id="PF01979">
    <property type="entry name" value="Amidohydro_1"/>
    <property type="match status" value="1"/>
</dbReference>
<name>A0A5C5U9R9_9GAMM</name>
<feature type="region of interest" description="Disordered" evidence="2">
    <location>
        <begin position="1088"/>
        <end position="1126"/>
    </location>
</feature>
<evidence type="ECO:0000259" key="4">
    <source>
        <dbReference type="Pfam" id="PF01979"/>
    </source>
</evidence>
<keyword evidence="5" id="KW-0378">Hydrolase</keyword>
<dbReference type="Gene3D" id="3.20.20.140">
    <property type="entry name" value="Metal-dependent hydrolases"/>
    <property type="match status" value="1"/>
</dbReference>
<evidence type="ECO:0000313" key="5">
    <source>
        <dbReference type="EMBL" id="TWT22312.1"/>
    </source>
</evidence>
<dbReference type="SUPFAM" id="SSF82171">
    <property type="entry name" value="DPP6 N-terminal domain-like"/>
    <property type="match status" value="1"/>
</dbReference>
<dbReference type="InterPro" id="IPR032466">
    <property type="entry name" value="Metal_Hydrolase"/>
</dbReference>
<dbReference type="Gene3D" id="1.20.58.520">
    <property type="entry name" value="Amidohydrolase"/>
    <property type="match status" value="1"/>
</dbReference>
<comment type="similarity">
    <text evidence="1">Belongs to the TolB family.</text>
</comment>
<sequence length="1126" mass="121834">MTRRRPRLPALAVALALLPLSSWAHEGHGHGGLPPWLSQGPAFEQADAPGAPGQTLPMTPARRIAFDTDRGTWLSPDVSPDGRRIVFELLGDLYTMPAAGGTARAITRGMAFDSQPVFSPDGRRIAFLSDRSGAENLWLVDADGRTPRQLTLLDGNPIFASPAWSADGRALFVSRYRPEFEAWELWRFDAASGSGELLLPIRERDDQPSATWRSALGAAPSADGRFVYYAAHVGPRETGHTPEWTIRRRDLHDGSEETLVSAPRSPRPDLVLGTAMRPAISPDGRWLVYGARHQSRTGLRVLDLRTRDDRWLAFPVQQDELGASHWRDLLPRHAFTPDGSALVANVDGGLQRIALADGARQAIPFHARVDIELGASTRQSIRHETGPVRARLIQTPEPSPDGRRLAFSALGALYVMTLDGSGALRRIDTGPRPAFHPAWSPDGRELAYIDWTAKDAGHVWRIALDAPDARPQRVSATPAFHTRPVFTPDGTRIVAIRSSNSVRMHSYMEYGALRDGELVVFGRDGSDARVIARGRLGGRPHFAGDAAHVHVLSGDGVERVALDGSGRDTVLQVTGPGWYFAAGRAPVDDLRISPDGRWALAQIAQQLHLLAMPEDPGGTLDLAAPGVAHAKLTTVGADFFGWSDDGRSLHWAVGSTWYRRPLDGVRTHPADAPSMAVDAPVDGRDGVQAFAAVVEVPRDTPRGALLLRGATALTMRGDEAIADADLLVVDDRIAAIGKRGTLDVPDGATIVDVSGRYLIPGLIDTHTHLADIRRDVLDLESWGPLANLAYGVTTVFDPSTLSIDTLAYQDLVEAGRMPGARIFSTGPAIFSFNEFSSYAQVRDVLRRYREHYRLGNIKMYRTGNRRVRQWLAMAARDAGLMPTAEGALSMKLGLGHALDGYAGNEHALVAVPLQRDVVRLFADAGTAYSATLMIGNGGPEGQDDFISRGGLAHDAKLHRFAPGFIVDMKTRTRTWREPDEYLFPRVAAGVADVVRAGGLAGMGSHGEMPGIGLHWEMQAHAMGGMGNAEVLHAATLGGAATIGREAELGSLEAGKFADLVVLARDPRSDLGNALSIVQVMKNGRLYDGDTLHERWPTPRPLPRPWYWDDRPPGTPDPGAPAAEATP</sequence>
<dbReference type="Proteomes" id="UP000319980">
    <property type="component" value="Unassembled WGS sequence"/>
</dbReference>
<dbReference type="RefSeq" id="WP_146385534.1">
    <property type="nucleotide sequence ID" value="NZ_VOHK01000002.1"/>
</dbReference>
<dbReference type="EMBL" id="VOHK01000002">
    <property type="protein sequence ID" value="TWT22312.1"/>
    <property type="molecule type" value="Genomic_DNA"/>
</dbReference>
<dbReference type="InterPro" id="IPR011059">
    <property type="entry name" value="Metal-dep_hydrolase_composite"/>
</dbReference>
<dbReference type="InterPro" id="IPR011042">
    <property type="entry name" value="6-blade_b-propeller_TolB-like"/>
</dbReference>
<feature type="domain" description="Amidohydrolase-related" evidence="4">
    <location>
        <begin position="1001"/>
        <end position="1085"/>
    </location>
</feature>
<dbReference type="PANTHER" id="PTHR36842">
    <property type="entry name" value="PROTEIN TOLB HOMOLOG"/>
    <property type="match status" value="1"/>
</dbReference>
<keyword evidence="3" id="KW-0732">Signal</keyword>
<gene>
    <name evidence="5" type="ORF">FQY83_04580</name>
</gene>
<feature type="chain" id="PRO_5022700998" evidence="3">
    <location>
        <begin position="25"/>
        <end position="1126"/>
    </location>
</feature>
<dbReference type="AlphaFoldDB" id="A0A5C5U9R9"/>
<dbReference type="OrthoDB" id="9758793at2"/>